<dbReference type="Proteomes" id="UP000000745">
    <property type="component" value="Chromosome"/>
</dbReference>
<dbReference type="KEGG" id="efe:EFER_3547"/>
<dbReference type="CDD" id="cd04301">
    <property type="entry name" value="NAT_SF"/>
    <property type="match status" value="1"/>
</dbReference>
<reference evidence="5" key="1">
    <citation type="journal article" date="2009" name="PLoS Genet.">
        <title>Organised genome dynamics in the Escherichia coli species results in highly diverse adaptive paths.</title>
        <authorList>
            <person name="Touchon M."/>
            <person name="Hoede C."/>
            <person name="Tenaillon O."/>
            <person name="Barbe V."/>
            <person name="Baeriswyl S."/>
            <person name="Bidet P."/>
            <person name="Bingen E."/>
            <person name="Bonacorsi S."/>
            <person name="Bouchier C."/>
            <person name="Bouvet O."/>
            <person name="Calteau A."/>
            <person name="Chiapello H."/>
            <person name="Clermont O."/>
            <person name="Cruveiller S."/>
            <person name="Danchin A."/>
            <person name="Diard M."/>
            <person name="Dossat C."/>
            <person name="Karoui M.E."/>
            <person name="Frapy E."/>
            <person name="Garry L."/>
            <person name="Ghigo J.M."/>
            <person name="Gilles A.M."/>
            <person name="Johnson J."/>
            <person name="Le Bouguenec C."/>
            <person name="Lescat M."/>
            <person name="Mangenot S."/>
            <person name="Martinez-Jehanne V."/>
            <person name="Matic I."/>
            <person name="Nassif X."/>
            <person name="Oztas S."/>
            <person name="Petit M.A."/>
            <person name="Pichon C."/>
            <person name="Rouy Z."/>
            <person name="Ruf C.S."/>
            <person name="Schneider D."/>
            <person name="Tourret J."/>
            <person name="Vacherie B."/>
            <person name="Vallenet D."/>
            <person name="Medigue C."/>
            <person name="Rocha E.P.C."/>
            <person name="Denamur E."/>
        </authorList>
    </citation>
    <scope>NUCLEOTIDE SEQUENCE [LARGE SCALE GENOMIC DNA]</scope>
    <source>
        <strain evidence="5">ATCC 35469 / DSM 13698 / BCRC 15582 / CCUG 18766 / IAM 14443 / JCM 21226 / LMG 7866 / NBRC 102419 / NCTC 12128 / CDC 0568-73</strain>
    </source>
</reference>
<evidence type="ECO:0000313" key="4">
    <source>
        <dbReference type="EMBL" id="CAQ91019.1"/>
    </source>
</evidence>
<feature type="domain" description="N-acetyltransferase" evidence="3">
    <location>
        <begin position="35"/>
        <end position="178"/>
    </location>
</feature>
<dbReference type="InterPro" id="IPR000182">
    <property type="entry name" value="GNAT_dom"/>
</dbReference>
<dbReference type="PROSITE" id="PS51186">
    <property type="entry name" value="GNAT"/>
    <property type="match status" value="1"/>
</dbReference>
<dbReference type="PANTHER" id="PTHR43800">
    <property type="entry name" value="PEPTIDYL-LYSINE N-ACETYLTRANSFERASE YJAB"/>
    <property type="match status" value="1"/>
</dbReference>
<keyword evidence="1" id="KW-0808">Transferase</keyword>
<dbReference type="NCBIfam" id="NF007853">
    <property type="entry name" value="PRK10562.1"/>
    <property type="match status" value="1"/>
</dbReference>
<gene>
    <name evidence="4" type="primary">yiaC</name>
    <name evidence="4" type="ordered locus">EFER_3547</name>
</gene>
<dbReference type="Gene3D" id="3.40.630.30">
    <property type="match status" value="1"/>
</dbReference>
<sequence>MALSLSALPFATHLCRPVGWSMTTLQAVFAIREAKMIREAQSSDLPAILDLWIESTTWGHPFIDEQYWHDSLQVVRDVYLANAITSMWEEKGEFLGFVSIIEDRFLAAMFVAPKAARRGIGRALMQHVQQRYPFLMLEVYQENLQALRFYMAQGFRVIDSAWQEQTQHPTWIMSWQVDQTP</sequence>
<dbReference type="Pfam" id="PF00583">
    <property type="entry name" value="Acetyltransf_1"/>
    <property type="match status" value="1"/>
</dbReference>
<keyword evidence="2 4" id="KW-0012">Acyltransferase</keyword>
<proteinExistence type="predicted"/>
<dbReference type="InterPro" id="IPR016181">
    <property type="entry name" value="Acyl_CoA_acyltransferase"/>
</dbReference>
<evidence type="ECO:0000256" key="1">
    <source>
        <dbReference type="ARBA" id="ARBA00022679"/>
    </source>
</evidence>
<dbReference type="SUPFAM" id="SSF55729">
    <property type="entry name" value="Acyl-CoA N-acyltransferases (Nat)"/>
    <property type="match status" value="1"/>
</dbReference>
<dbReference type="HOGENOM" id="CLU_013985_21_2_6"/>
<dbReference type="EMBL" id="CU928158">
    <property type="protein sequence ID" value="CAQ91019.1"/>
    <property type="molecule type" value="Genomic_DNA"/>
</dbReference>
<organism evidence="4 5">
    <name type="scientific">Escherichia fergusonii (strain ATCC 35469 / DSM 13698 / CCUG 18766 / IAM 14443 / JCM 21226 / LMG 7866 / NBRC 102419 / NCTC 12128 / CDC 0568-73)</name>
    <dbReference type="NCBI Taxonomy" id="585054"/>
    <lineage>
        <taxon>Bacteria</taxon>
        <taxon>Pseudomonadati</taxon>
        <taxon>Pseudomonadota</taxon>
        <taxon>Gammaproteobacteria</taxon>
        <taxon>Enterobacterales</taxon>
        <taxon>Enterobacteriaceae</taxon>
        <taxon>Escherichia</taxon>
    </lineage>
</organism>
<evidence type="ECO:0000259" key="3">
    <source>
        <dbReference type="PROSITE" id="PS51186"/>
    </source>
</evidence>
<accession>B7LTG0</accession>
<keyword evidence="5" id="KW-1185">Reference proteome</keyword>
<dbReference type="AlphaFoldDB" id="B7LTG0"/>
<dbReference type="GO" id="GO:0016747">
    <property type="term" value="F:acyltransferase activity, transferring groups other than amino-acyl groups"/>
    <property type="evidence" value="ECO:0007669"/>
    <property type="project" value="InterPro"/>
</dbReference>
<evidence type="ECO:0000256" key="2">
    <source>
        <dbReference type="ARBA" id="ARBA00023315"/>
    </source>
</evidence>
<name>B7LTG0_ESCF3</name>
<dbReference type="PANTHER" id="PTHR43800:SF1">
    <property type="entry name" value="PEPTIDYL-LYSINE N-ACETYLTRANSFERASE YJAB"/>
    <property type="match status" value="1"/>
</dbReference>
<evidence type="ECO:0000313" key="5">
    <source>
        <dbReference type="Proteomes" id="UP000000745"/>
    </source>
</evidence>
<protein>
    <submittedName>
        <fullName evidence="4">Acyltransferase with acyl-CoA N-acyltransferase domain</fullName>
    </submittedName>
</protein>